<comment type="caution">
    <text evidence="5">The sequence shown here is derived from an EMBL/GenBank/DDBJ whole genome shotgun (WGS) entry which is preliminary data.</text>
</comment>
<dbReference type="Gene3D" id="3.40.50.150">
    <property type="entry name" value="Vaccinia Virus protein VP39"/>
    <property type="match status" value="1"/>
</dbReference>
<dbReference type="InterPro" id="IPR016461">
    <property type="entry name" value="COMT-like"/>
</dbReference>
<dbReference type="SUPFAM" id="SSF46785">
    <property type="entry name" value="Winged helix' DNA-binding domain"/>
    <property type="match status" value="1"/>
</dbReference>
<dbReference type="InterPro" id="IPR036390">
    <property type="entry name" value="WH_DNA-bd_sf"/>
</dbReference>
<dbReference type="GeneID" id="37116084"/>
<dbReference type="GO" id="GO:0008171">
    <property type="term" value="F:O-methyltransferase activity"/>
    <property type="evidence" value="ECO:0007669"/>
    <property type="project" value="InterPro"/>
</dbReference>
<dbReference type="PANTHER" id="PTHR43712">
    <property type="entry name" value="PUTATIVE (AFU_ORTHOLOGUE AFUA_4G14580)-RELATED"/>
    <property type="match status" value="1"/>
</dbReference>
<evidence type="ECO:0000256" key="1">
    <source>
        <dbReference type="ARBA" id="ARBA00022603"/>
    </source>
</evidence>
<dbReference type="EMBL" id="MSFK01000018">
    <property type="protein sequence ID" value="PWY83807.1"/>
    <property type="molecule type" value="Genomic_DNA"/>
</dbReference>
<keyword evidence="1 5" id="KW-0489">Methyltransferase</keyword>
<sequence>MCETTRLSINPRGQQQKAFLLILTNIIASLDAVQPLSFGTNEIDRLEIRAAARRLLARVETPNERAWGFCFENPIIFAALQTCIELDLWKSWTALGGGEMSVDELVELTTPIVETNLLRRFLRLLAAFNVIEEIGPDKYKSTPFSYAIGDESSEIRATLQAGTNQYLPCAKNLPTYLSHTSYKEPTNMHENNHADTDPDGLNFFARLQQTPAYFEAFIGHMEAWTAWKTPWTKIYDTTHLLEGANLQDDSVFMVDMGGNTGIDTFHVLRKLPELPKDSVVLQDLPEIVAGVKGQLDEKVVVMEHDFFLPQLVRGSRIYFMHAVLHDWPDDKARKILMNTKDAMKKGYSKLLIYDIVLPPMKASMSQTTMDVQMMSLLAASERTEADWRRLITDAGLRICGFWPDPKQYEMVIEVEVA</sequence>
<dbReference type="PROSITE" id="PS51683">
    <property type="entry name" value="SAM_OMT_II"/>
    <property type="match status" value="1"/>
</dbReference>
<dbReference type="OrthoDB" id="1535081at2759"/>
<accession>A0A317WEZ9</accession>
<reference evidence="5 6" key="1">
    <citation type="submission" date="2016-12" db="EMBL/GenBank/DDBJ databases">
        <title>The genomes of Aspergillus section Nigri reveals drivers in fungal speciation.</title>
        <authorList>
            <consortium name="DOE Joint Genome Institute"/>
            <person name="Vesth T.C."/>
            <person name="Nybo J."/>
            <person name="Theobald S."/>
            <person name="Brandl J."/>
            <person name="Frisvad J.C."/>
            <person name="Nielsen K.F."/>
            <person name="Lyhne E.K."/>
            <person name="Kogle M.E."/>
            <person name="Kuo A."/>
            <person name="Riley R."/>
            <person name="Clum A."/>
            <person name="Nolan M."/>
            <person name="Lipzen A."/>
            <person name="Salamov A."/>
            <person name="Henrissat B."/>
            <person name="Wiebenga A."/>
            <person name="De Vries R.P."/>
            <person name="Grigoriev I.V."/>
            <person name="Mortensen U.H."/>
            <person name="Andersen M.R."/>
            <person name="Baker S.E."/>
        </authorList>
    </citation>
    <scope>NUCLEOTIDE SEQUENCE [LARGE SCALE GENOMIC DNA]</scope>
    <source>
        <strain evidence="5 6">CBS 115572</strain>
    </source>
</reference>
<dbReference type="GO" id="GO:0044550">
    <property type="term" value="P:secondary metabolite biosynthetic process"/>
    <property type="evidence" value="ECO:0007669"/>
    <property type="project" value="UniProtKB-ARBA"/>
</dbReference>
<evidence type="ECO:0000256" key="2">
    <source>
        <dbReference type="ARBA" id="ARBA00022679"/>
    </source>
</evidence>
<evidence type="ECO:0000313" key="6">
    <source>
        <dbReference type="Proteomes" id="UP000246702"/>
    </source>
</evidence>
<dbReference type="Proteomes" id="UP000246702">
    <property type="component" value="Unassembled WGS sequence"/>
</dbReference>
<evidence type="ECO:0000259" key="4">
    <source>
        <dbReference type="Pfam" id="PF00891"/>
    </source>
</evidence>
<gene>
    <name evidence="5" type="ORF">BO94DRAFT_557649</name>
</gene>
<dbReference type="Gene3D" id="1.10.10.10">
    <property type="entry name" value="Winged helix-like DNA-binding domain superfamily/Winged helix DNA-binding domain"/>
    <property type="match status" value="1"/>
</dbReference>
<proteinExistence type="predicted"/>
<keyword evidence="3" id="KW-0949">S-adenosyl-L-methionine</keyword>
<keyword evidence="2 5" id="KW-0808">Transferase</keyword>
<dbReference type="GO" id="GO:0032259">
    <property type="term" value="P:methylation"/>
    <property type="evidence" value="ECO:0007669"/>
    <property type="project" value="UniProtKB-KW"/>
</dbReference>
<dbReference type="RefSeq" id="XP_025466275.1">
    <property type="nucleotide sequence ID" value="XM_025613941.1"/>
</dbReference>
<evidence type="ECO:0000313" key="5">
    <source>
        <dbReference type="EMBL" id="PWY83807.1"/>
    </source>
</evidence>
<dbReference type="PANTHER" id="PTHR43712:SF8">
    <property type="entry name" value="O-METHYLTRANSFERASE AF390-400"/>
    <property type="match status" value="1"/>
</dbReference>
<feature type="domain" description="O-methyltransferase C-terminal" evidence="4">
    <location>
        <begin position="252"/>
        <end position="396"/>
    </location>
</feature>
<dbReference type="AlphaFoldDB" id="A0A317WEZ9"/>
<dbReference type="Pfam" id="PF00891">
    <property type="entry name" value="Methyltransf_2"/>
    <property type="match status" value="1"/>
</dbReference>
<dbReference type="SUPFAM" id="SSF53335">
    <property type="entry name" value="S-adenosyl-L-methionine-dependent methyltransferases"/>
    <property type="match status" value="1"/>
</dbReference>
<name>A0A317WEZ9_9EURO</name>
<dbReference type="InterPro" id="IPR029063">
    <property type="entry name" value="SAM-dependent_MTases_sf"/>
</dbReference>
<organism evidence="5 6">
    <name type="scientific">Aspergillus sclerotioniger CBS 115572</name>
    <dbReference type="NCBI Taxonomy" id="1450535"/>
    <lineage>
        <taxon>Eukaryota</taxon>
        <taxon>Fungi</taxon>
        <taxon>Dikarya</taxon>
        <taxon>Ascomycota</taxon>
        <taxon>Pezizomycotina</taxon>
        <taxon>Eurotiomycetes</taxon>
        <taxon>Eurotiomycetidae</taxon>
        <taxon>Eurotiales</taxon>
        <taxon>Aspergillaceae</taxon>
        <taxon>Aspergillus</taxon>
        <taxon>Aspergillus subgen. Circumdati</taxon>
    </lineage>
</organism>
<evidence type="ECO:0000256" key="3">
    <source>
        <dbReference type="ARBA" id="ARBA00022691"/>
    </source>
</evidence>
<keyword evidence="6" id="KW-1185">Reference proteome</keyword>
<protein>
    <submittedName>
        <fullName evidence="5">S-adenosyl-L-methionine-dependent methyltransferase</fullName>
    </submittedName>
</protein>
<dbReference type="InterPro" id="IPR036388">
    <property type="entry name" value="WH-like_DNA-bd_sf"/>
</dbReference>
<dbReference type="InterPro" id="IPR001077">
    <property type="entry name" value="COMT_C"/>
</dbReference>